<dbReference type="AlphaFoldDB" id="A0A1Z3ML71"/>
<organism evidence="1">
    <name type="scientific">Alcaligenes faecalis</name>
    <dbReference type="NCBI Taxonomy" id="511"/>
    <lineage>
        <taxon>Bacteria</taxon>
        <taxon>Pseudomonadati</taxon>
        <taxon>Pseudomonadota</taxon>
        <taxon>Betaproteobacteria</taxon>
        <taxon>Burkholderiales</taxon>
        <taxon>Alcaligenaceae</taxon>
        <taxon>Alcaligenes</taxon>
    </lineage>
</organism>
<name>A0A1Z3ML71_ALCFA</name>
<protein>
    <submittedName>
        <fullName evidence="1">Uncharacterized protein</fullName>
    </submittedName>
</protein>
<dbReference type="EMBL" id="KY623659">
    <property type="protein sequence ID" value="ASD48527.1"/>
    <property type="molecule type" value="Genomic_DNA"/>
</dbReference>
<sequence length="88" mass="9935">MRKTTRKLICHLEAVNKNIIRVDVAKFPFDSDVIQLDRGYELIIDEDAALPTVSIEERMDVGGNVNIAAWVIDEDAVLDEVIKIVLKL</sequence>
<proteinExistence type="predicted"/>
<keyword evidence="1" id="KW-0614">Plasmid</keyword>
<dbReference type="RefSeq" id="WP_143243692.1">
    <property type="nucleotide sequence ID" value="NZ_KY623659.1"/>
</dbReference>
<reference evidence="1" key="1">
    <citation type="submission" date="2017-02" db="EMBL/GenBank/DDBJ databases">
        <title>Emergence of VIM metallo-beta-lactamase producing Alcaligenes faecalis in GAZA, Palestine.</title>
        <authorList>
            <person name="Al Laham N."/>
            <person name="Chavda K."/>
            <person name="Cienfuegos V."/>
            <person name="Kreiswirth B."/>
            <person name="Chen L."/>
        </authorList>
    </citation>
    <scope>NUCLEOTIDE SEQUENCE</scope>
    <source>
        <strain evidence="1">GZAF1</strain>
        <plasmid evidence="1">pGZAF1_VIM</plasmid>
    </source>
</reference>
<evidence type="ECO:0000313" key="1">
    <source>
        <dbReference type="EMBL" id="ASD48527.1"/>
    </source>
</evidence>
<geneLocation type="plasmid" evidence="1">
    <name>pGZAF1_VIM</name>
</geneLocation>
<accession>A0A1Z3ML71</accession>